<accession>A0ABV6YSH5</accession>
<evidence type="ECO:0000313" key="1">
    <source>
        <dbReference type="EMBL" id="MFC1849154.1"/>
    </source>
</evidence>
<protein>
    <recommendedName>
        <fullName evidence="3">DUF3108 domain-containing protein</fullName>
    </recommendedName>
</protein>
<name>A0ABV6YSH5_UNCC1</name>
<proteinExistence type="predicted"/>
<evidence type="ECO:0000313" key="2">
    <source>
        <dbReference type="Proteomes" id="UP001594351"/>
    </source>
</evidence>
<keyword evidence="2" id="KW-1185">Reference proteome</keyword>
<sequence>MIVFILMLNQIVVLHAEELTKELAKGNELIIMLAPMHKNLTTFYYKISDSGWENGWAKNTYKKIVHNKRTMYENRSYVMMKMPNQITFKTKIKDVFTSDLRPVEIKAKNIVTTFDGTTMITTRVVTFGKKKATLIRRINQEEPKKYEIDLPNQPFIHDVELFLLNSPIRKYDSFALHVVDFGDEKNIITLNHFKVLKKQDDSLWVNISPHGKPLSTYYILNKENKLVKIRYIDKGFNPSFKPTTSEYFEKLKKSFQTAKIE</sequence>
<evidence type="ECO:0008006" key="3">
    <source>
        <dbReference type="Google" id="ProtNLM"/>
    </source>
</evidence>
<comment type="caution">
    <text evidence="1">The sequence shown here is derived from an EMBL/GenBank/DDBJ whole genome shotgun (WGS) entry which is preliminary data.</text>
</comment>
<organism evidence="1 2">
    <name type="scientific">candidate division CSSED10-310 bacterium</name>
    <dbReference type="NCBI Taxonomy" id="2855610"/>
    <lineage>
        <taxon>Bacteria</taxon>
        <taxon>Bacteria division CSSED10-310</taxon>
    </lineage>
</organism>
<gene>
    <name evidence="1" type="ORF">ACFL27_02995</name>
</gene>
<reference evidence="1 2" key="1">
    <citation type="submission" date="2024-09" db="EMBL/GenBank/DDBJ databases">
        <title>Laminarin stimulates single cell rates of sulfate reduction while oxygen inhibits transcriptomic activity in coastal marine sediment.</title>
        <authorList>
            <person name="Lindsay M."/>
            <person name="Orcutt B."/>
            <person name="Emerson D."/>
            <person name="Stepanauskas R."/>
            <person name="D'Angelo T."/>
        </authorList>
    </citation>
    <scope>NUCLEOTIDE SEQUENCE [LARGE SCALE GENOMIC DNA]</scope>
    <source>
        <strain evidence="1">SAG AM-311-K15</strain>
    </source>
</reference>
<dbReference type="EMBL" id="JBHPBY010000023">
    <property type="protein sequence ID" value="MFC1849154.1"/>
    <property type="molecule type" value="Genomic_DNA"/>
</dbReference>
<dbReference type="Proteomes" id="UP001594351">
    <property type="component" value="Unassembled WGS sequence"/>
</dbReference>